<organism evidence="2 3">
    <name type="scientific">Diploscapter pachys</name>
    <dbReference type="NCBI Taxonomy" id="2018661"/>
    <lineage>
        <taxon>Eukaryota</taxon>
        <taxon>Metazoa</taxon>
        <taxon>Ecdysozoa</taxon>
        <taxon>Nematoda</taxon>
        <taxon>Chromadorea</taxon>
        <taxon>Rhabditida</taxon>
        <taxon>Rhabditina</taxon>
        <taxon>Rhabditomorpha</taxon>
        <taxon>Rhabditoidea</taxon>
        <taxon>Rhabditidae</taxon>
        <taxon>Diploscapter</taxon>
    </lineage>
</organism>
<sequence>MSPNSERWEVQPQNNQNEHLQQDSEPVQENGIYEQTQEEADEHMEIISCGDNSYYDFETMQLLRKAVYSNDLIMCHILSYVLNVKDRENVELCSYRMKELSGKAKYNFRTERDHLVIKFREICSTVSFRYGNLCFDRYCLTHESRRDDFEERRDAAKSGEKVNYSSNQTEEFMTVMNGIVKRFSKQIQRLTLGGIAKDQDWGVRNHQLIITEDLLRSIATHLPSLTRISFNQCGFDDQAIRYLVSSECPISQRIKELNIDGAWFDTRRDIVELITFATPSLKKLSLRHFSYEMAFEFVARFRVMNHILDEISMDFPWVNNGAECKRLMEEMSNQCKELRLKFATELPGENMYEIVPTGWADYLEMFQMASFACTLPNVTSLYINAVPNIFQQMADYIQFAADLRKLKNLRTLELYLHGWLDYSIFISTVNNSLLHLTQLENISLWDLPRETPAEEISRLISALSPGIKRFRSHNVTIDGSQLKLLTQRLRLLEKIDIAGAKDLVSKDIEDMLRDMPTLREIYISYTAVDVNAIAILLDKNILPKLECGVLTFANRLPPAATLVFQDHFSSFRTVDLDDTAQCTVYFNYRKWDSTMLPRKNFYISPQKPQESSLKKKNSTKMTGK</sequence>
<reference evidence="2 3" key="1">
    <citation type="journal article" date="2017" name="Curr. Biol.">
        <title>Genome architecture and evolution of a unichromosomal asexual nematode.</title>
        <authorList>
            <person name="Fradin H."/>
            <person name="Zegar C."/>
            <person name="Gutwein M."/>
            <person name="Lucas J."/>
            <person name="Kovtun M."/>
            <person name="Corcoran D."/>
            <person name="Baugh L.R."/>
            <person name="Kiontke K."/>
            <person name="Gunsalus K."/>
            <person name="Fitch D.H."/>
            <person name="Piano F."/>
        </authorList>
    </citation>
    <scope>NUCLEOTIDE SEQUENCE [LARGE SCALE GENOMIC DNA]</scope>
    <source>
        <strain evidence="2">PF1309</strain>
    </source>
</reference>
<comment type="caution">
    <text evidence="2">The sequence shown here is derived from an EMBL/GenBank/DDBJ whole genome shotgun (WGS) entry which is preliminary data.</text>
</comment>
<evidence type="ECO:0000256" key="1">
    <source>
        <dbReference type="SAM" id="MobiDB-lite"/>
    </source>
</evidence>
<feature type="compositionally biased region" description="Polar residues" evidence="1">
    <location>
        <begin position="1"/>
        <end position="27"/>
    </location>
</feature>
<evidence type="ECO:0000313" key="2">
    <source>
        <dbReference type="EMBL" id="PAV90948.1"/>
    </source>
</evidence>
<dbReference type="InterPro" id="IPR032675">
    <property type="entry name" value="LRR_dom_sf"/>
</dbReference>
<evidence type="ECO:0000313" key="3">
    <source>
        <dbReference type="Proteomes" id="UP000218231"/>
    </source>
</evidence>
<proteinExistence type="predicted"/>
<dbReference type="OrthoDB" id="5787449at2759"/>
<dbReference type="EMBL" id="LIAE01006342">
    <property type="protein sequence ID" value="PAV90948.1"/>
    <property type="molecule type" value="Genomic_DNA"/>
</dbReference>
<evidence type="ECO:0008006" key="4">
    <source>
        <dbReference type="Google" id="ProtNLM"/>
    </source>
</evidence>
<dbReference type="Proteomes" id="UP000218231">
    <property type="component" value="Unassembled WGS sequence"/>
</dbReference>
<feature type="region of interest" description="Disordered" evidence="1">
    <location>
        <begin position="1"/>
        <end position="28"/>
    </location>
</feature>
<keyword evidence="3" id="KW-1185">Reference proteome</keyword>
<dbReference type="AlphaFoldDB" id="A0A2A2LXR6"/>
<dbReference type="Gene3D" id="3.80.10.10">
    <property type="entry name" value="Ribonuclease Inhibitor"/>
    <property type="match status" value="2"/>
</dbReference>
<gene>
    <name evidence="2" type="ORF">WR25_12931</name>
</gene>
<accession>A0A2A2LXR6</accession>
<name>A0A2A2LXR6_9BILA</name>
<protein>
    <recommendedName>
        <fullName evidence="4">F-box domain-containing protein</fullName>
    </recommendedName>
</protein>
<dbReference type="SUPFAM" id="SSF52047">
    <property type="entry name" value="RNI-like"/>
    <property type="match status" value="1"/>
</dbReference>